<evidence type="ECO:0000256" key="9">
    <source>
        <dbReference type="SAM" id="Phobius"/>
    </source>
</evidence>
<proteinExistence type="inferred from homology"/>
<gene>
    <name evidence="10" type="ORF">SCHCODRAFT_58284</name>
</gene>
<sequence length="544" mass="61587">HLIFNRFEPQDLTSVITLLLLVPTGLSALFRPHSSILISVLFAFTTYLGTLLCSIVLYRLSPFHPLAEYPGPILCKISKLYSAWISLGGKQHFHYRRLHEKYGDVVRVGTSRLARLEGTSILPPAKVLTSLRSLPRMPSNLWDGRVGRREENRTLVAIHNKKEHATRRKKWQRAFTPSALKVYEPIIRKRVTEFVDTLAGTTSALSYTGTAQPFNLCEKIAYFAWDFMFDLAYGGGSAAMQKGDVDGMLHLQDVVQKPLIFRSHIPWLGDICGTLARFLPSRVHEFRMWAIGVAAARVRKGSPYEDIFYHLADEGGVSKEKPAFPEIVADGVLAVTAGSDTTSTALSVIFYFLMSHPTAYRRLQREIDDQGDDLYDYRRQAGMPYLNAVINEAMRLIPPVPEGSHRMVRDKTQAKVVAGSYVPPGTQTFVPQYTVFRDWRNFSPLPDSFVPERWLPEEDRSLEAYNLNRAAFIPFSHGPANCVGKQLAYMEMRMLLCATLRRFDLRFADGWDPKEWEDGLQGFFVMVKGKMPVVVSERRGGAMN</sequence>
<feature type="non-terminal residue" evidence="10">
    <location>
        <position position="1"/>
    </location>
</feature>
<dbReference type="AlphaFoldDB" id="D8QBT4"/>
<dbReference type="InterPro" id="IPR050121">
    <property type="entry name" value="Cytochrome_P450_monoxygenase"/>
</dbReference>
<feature type="transmembrane region" description="Helical" evidence="9">
    <location>
        <begin position="12"/>
        <end position="30"/>
    </location>
</feature>
<keyword evidence="11" id="KW-1185">Reference proteome</keyword>
<evidence type="ECO:0000256" key="1">
    <source>
        <dbReference type="ARBA" id="ARBA00001971"/>
    </source>
</evidence>
<dbReference type="VEuPathDB" id="FungiDB:SCHCODRAFT_02364606"/>
<dbReference type="InterPro" id="IPR001128">
    <property type="entry name" value="Cyt_P450"/>
</dbReference>
<comment type="cofactor">
    <cofactor evidence="1 8">
        <name>heme</name>
        <dbReference type="ChEBI" id="CHEBI:30413"/>
    </cofactor>
</comment>
<dbReference type="GO" id="GO:0016705">
    <property type="term" value="F:oxidoreductase activity, acting on paired donors, with incorporation or reduction of molecular oxygen"/>
    <property type="evidence" value="ECO:0007669"/>
    <property type="project" value="InterPro"/>
</dbReference>
<evidence type="ECO:0000256" key="3">
    <source>
        <dbReference type="ARBA" id="ARBA00010617"/>
    </source>
</evidence>
<comment type="pathway">
    <text evidence="2">Secondary metabolite biosynthesis.</text>
</comment>
<evidence type="ECO:0000256" key="5">
    <source>
        <dbReference type="ARBA" id="ARBA00023002"/>
    </source>
</evidence>
<name>D8QBT4_SCHCM</name>
<evidence type="ECO:0000256" key="8">
    <source>
        <dbReference type="PIRSR" id="PIRSR602401-1"/>
    </source>
</evidence>
<keyword evidence="7" id="KW-0503">Monooxygenase</keyword>
<dbReference type="PANTHER" id="PTHR24305">
    <property type="entry name" value="CYTOCHROME P450"/>
    <property type="match status" value="1"/>
</dbReference>
<evidence type="ECO:0000313" key="11">
    <source>
        <dbReference type="Proteomes" id="UP000007431"/>
    </source>
</evidence>
<keyword evidence="9" id="KW-0812">Transmembrane</keyword>
<dbReference type="InterPro" id="IPR002401">
    <property type="entry name" value="Cyt_P450_E_grp-I"/>
</dbReference>
<evidence type="ECO:0000313" key="10">
    <source>
        <dbReference type="EMBL" id="EFI94410.1"/>
    </source>
</evidence>
<evidence type="ECO:0000256" key="6">
    <source>
        <dbReference type="ARBA" id="ARBA00023004"/>
    </source>
</evidence>
<dbReference type="PRINTS" id="PR00463">
    <property type="entry name" value="EP450I"/>
</dbReference>
<dbReference type="SUPFAM" id="SSF48264">
    <property type="entry name" value="Cytochrome P450"/>
    <property type="match status" value="1"/>
</dbReference>
<accession>D8QBT4</accession>
<dbReference type="OMA" id="WARAFTP"/>
<evidence type="ECO:0000256" key="7">
    <source>
        <dbReference type="ARBA" id="ARBA00023033"/>
    </source>
</evidence>
<dbReference type="InterPro" id="IPR036396">
    <property type="entry name" value="Cyt_P450_sf"/>
</dbReference>
<dbReference type="GO" id="GO:0020037">
    <property type="term" value="F:heme binding"/>
    <property type="evidence" value="ECO:0007669"/>
    <property type="project" value="InterPro"/>
</dbReference>
<dbReference type="GO" id="GO:0005506">
    <property type="term" value="F:iron ion binding"/>
    <property type="evidence" value="ECO:0007669"/>
    <property type="project" value="InterPro"/>
</dbReference>
<dbReference type="Gene3D" id="1.10.630.10">
    <property type="entry name" value="Cytochrome P450"/>
    <property type="match status" value="1"/>
</dbReference>
<evidence type="ECO:0000256" key="4">
    <source>
        <dbReference type="ARBA" id="ARBA00022723"/>
    </source>
</evidence>
<dbReference type="InParanoid" id="D8QBT4"/>
<evidence type="ECO:0000256" key="2">
    <source>
        <dbReference type="ARBA" id="ARBA00005179"/>
    </source>
</evidence>
<organism evidence="11">
    <name type="scientific">Schizophyllum commune (strain H4-8 / FGSC 9210)</name>
    <name type="common">Split gill fungus</name>
    <dbReference type="NCBI Taxonomy" id="578458"/>
    <lineage>
        <taxon>Eukaryota</taxon>
        <taxon>Fungi</taxon>
        <taxon>Dikarya</taxon>
        <taxon>Basidiomycota</taxon>
        <taxon>Agaricomycotina</taxon>
        <taxon>Agaricomycetes</taxon>
        <taxon>Agaricomycetidae</taxon>
        <taxon>Agaricales</taxon>
        <taxon>Schizophyllaceae</taxon>
        <taxon>Schizophyllum</taxon>
    </lineage>
</organism>
<dbReference type="PRINTS" id="PR00385">
    <property type="entry name" value="P450"/>
</dbReference>
<dbReference type="GO" id="GO:0004497">
    <property type="term" value="F:monooxygenase activity"/>
    <property type="evidence" value="ECO:0007669"/>
    <property type="project" value="UniProtKB-KW"/>
</dbReference>
<feature type="transmembrane region" description="Helical" evidence="9">
    <location>
        <begin position="36"/>
        <end position="58"/>
    </location>
</feature>
<feature type="binding site" description="axial binding residue" evidence="8">
    <location>
        <position position="482"/>
    </location>
    <ligand>
        <name>heme</name>
        <dbReference type="ChEBI" id="CHEBI:30413"/>
    </ligand>
    <ligandPart>
        <name>Fe</name>
        <dbReference type="ChEBI" id="CHEBI:18248"/>
    </ligandPart>
</feature>
<keyword evidence="4 8" id="KW-0479">Metal-binding</keyword>
<dbReference type="Pfam" id="PF00067">
    <property type="entry name" value="p450"/>
    <property type="match status" value="1"/>
</dbReference>
<dbReference type="Proteomes" id="UP000007431">
    <property type="component" value="Unassembled WGS sequence"/>
</dbReference>
<reference evidence="10 11" key="1">
    <citation type="journal article" date="2010" name="Nat. Biotechnol.">
        <title>Genome sequence of the model mushroom Schizophyllum commune.</title>
        <authorList>
            <person name="Ohm R.A."/>
            <person name="de Jong J.F."/>
            <person name="Lugones L.G."/>
            <person name="Aerts A."/>
            <person name="Kothe E."/>
            <person name="Stajich J.E."/>
            <person name="de Vries R.P."/>
            <person name="Record E."/>
            <person name="Levasseur A."/>
            <person name="Baker S.E."/>
            <person name="Bartholomew K.A."/>
            <person name="Coutinho P.M."/>
            <person name="Erdmann S."/>
            <person name="Fowler T.J."/>
            <person name="Gathman A.C."/>
            <person name="Lombard V."/>
            <person name="Henrissat B."/>
            <person name="Knabe N."/>
            <person name="Kuees U."/>
            <person name="Lilly W.W."/>
            <person name="Lindquist E."/>
            <person name="Lucas S."/>
            <person name="Magnuson J.K."/>
            <person name="Piumi F."/>
            <person name="Raudaskoski M."/>
            <person name="Salamov A."/>
            <person name="Schmutz J."/>
            <person name="Schwarze F.W.M.R."/>
            <person name="vanKuyk P.A."/>
            <person name="Horton J.S."/>
            <person name="Grigoriev I.V."/>
            <person name="Woesten H.A.B."/>
        </authorList>
    </citation>
    <scope>NUCLEOTIDE SEQUENCE [LARGE SCALE GENOMIC DNA]</scope>
    <source>
        <strain evidence="11">H4-8 / FGSC 9210</strain>
    </source>
</reference>
<dbReference type="PANTHER" id="PTHR24305:SF187">
    <property type="entry name" value="P450, PUTATIVE (EUROFUNG)-RELATED"/>
    <property type="match status" value="1"/>
</dbReference>
<keyword evidence="6 8" id="KW-0408">Iron</keyword>
<keyword evidence="5" id="KW-0560">Oxidoreductase</keyword>
<keyword evidence="9" id="KW-0472">Membrane</keyword>
<keyword evidence="9" id="KW-1133">Transmembrane helix</keyword>
<protein>
    <recommendedName>
        <fullName evidence="12">Cytochrome P450</fullName>
    </recommendedName>
</protein>
<comment type="similarity">
    <text evidence="3">Belongs to the cytochrome P450 family.</text>
</comment>
<dbReference type="STRING" id="578458.D8QBT4"/>
<dbReference type="EMBL" id="GL377309">
    <property type="protein sequence ID" value="EFI94410.1"/>
    <property type="molecule type" value="Genomic_DNA"/>
</dbReference>
<dbReference type="eggNOG" id="KOG0158">
    <property type="taxonomic scope" value="Eukaryota"/>
</dbReference>
<keyword evidence="8" id="KW-0349">Heme</keyword>
<evidence type="ECO:0008006" key="12">
    <source>
        <dbReference type="Google" id="ProtNLM"/>
    </source>
</evidence>
<dbReference type="HOGENOM" id="CLU_001570_14_10_1"/>